<sequence>MPIRYTAVLPVALAALGLAACSAEAGPTVSGIDVQVAAEPNGGEAAESAAEETSSAAPPADEAGLEIPAEDLASAAADALEEQVGMRPEIDCGDGIDIIIYEGRQTYCDLIDGESVYEVTITVTSIEGTAFDFDIEVADAPK</sequence>
<evidence type="ECO:0000313" key="5">
    <source>
        <dbReference type="Proteomes" id="UP001145799"/>
    </source>
</evidence>
<evidence type="ECO:0008006" key="7">
    <source>
        <dbReference type="Google" id="ProtNLM"/>
    </source>
</evidence>
<dbReference type="RefSeq" id="WP_270121906.1">
    <property type="nucleotide sequence ID" value="NZ_BAAAOM010000004.1"/>
</dbReference>
<dbReference type="Proteomes" id="UP001183604">
    <property type="component" value="Unassembled WGS sequence"/>
</dbReference>
<reference evidence="3" key="1">
    <citation type="submission" date="2022-12" db="EMBL/GenBank/DDBJ databases">
        <title>Gycomyces niveus sp.nov., a novel actinomycete isolated from soil in Shouguang.</title>
        <authorList>
            <person name="Yang X."/>
        </authorList>
    </citation>
    <scope>NUCLEOTIDE SEQUENCE</scope>
    <source>
        <strain evidence="3">DSM 44724</strain>
    </source>
</reference>
<organism evidence="3 5">
    <name type="scientific">Glycomyces lechevalierae</name>
    <dbReference type="NCBI Taxonomy" id="256034"/>
    <lineage>
        <taxon>Bacteria</taxon>
        <taxon>Bacillati</taxon>
        <taxon>Actinomycetota</taxon>
        <taxon>Actinomycetes</taxon>
        <taxon>Glycomycetales</taxon>
        <taxon>Glycomycetaceae</taxon>
        <taxon>Glycomyces</taxon>
    </lineage>
</organism>
<keyword evidence="6" id="KW-1185">Reference proteome</keyword>
<evidence type="ECO:0000256" key="2">
    <source>
        <dbReference type="SAM" id="SignalP"/>
    </source>
</evidence>
<feature type="region of interest" description="Disordered" evidence="1">
    <location>
        <begin position="40"/>
        <end position="61"/>
    </location>
</feature>
<name>A0A9X3PKS6_9ACTN</name>
<protein>
    <recommendedName>
        <fullName evidence="7">DUF4333 domain-containing protein</fullName>
    </recommendedName>
</protein>
<dbReference type="EMBL" id="JAVDYD010000001">
    <property type="protein sequence ID" value="MDR7339720.1"/>
    <property type="molecule type" value="Genomic_DNA"/>
</dbReference>
<dbReference type="Proteomes" id="UP001145799">
    <property type="component" value="Unassembled WGS sequence"/>
</dbReference>
<reference evidence="4 6" key="2">
    <citation type="submission" date="2023-07" db="EMBL/GenBank/DDBJ databases">
        <title>Sequencing the genomes of 1000 actinobacteria strains.</title>
        <authorList>
            <person name="Klenk H.-P."/>
        </authorList>
    </citation>
    <scope>NUCLEOTIDE SEQUENCE [LARGE SCALE GENOMIC DNA]</scope>
    <source>
        <strain evidence="4 6">DSM 44724</strain>
    </source>
</reference>
<evidence type="ECO:0000313" key="4">
    <source>
        <dbReference type="EMBL" id="MDR7339720.1"/>
    </source>
</evidence>
<proteinExistence type="predicted"/>
<comment type="caution">
    <text evidence="3">The sequence shown here is derived from an EMBL/GenBank/DDBJ whole genome shotgun (WGS) entry which is preliminary data.</text>
</comment>
<evidence type="ECO:0000313" key="3">
    <source>
        <dbReference type="EMBL" id="MDA1385443.1"/>
    </source>
</evidence>
<accession>A0A9X3PKS6</accession>
<feature type="signal peptide" evidence="2">
    <location>
        <begin position="1"/>
        <end position="25"/>
    </location>
</feature>
<feature type="chain" id="PRO_5040873733" description="DUF4333 domain-containing protein" evidence="2">
    <location>
        <begin position="26"/>
        <end position="142"/>
    </location>
</feature>
<dbReference type="PROSITE" id="PS51257">
    <property type="entry name" value="PROKAR_LIPOPROTEIN"/>
    <property type="match status" value="1"/>
</dbReference>
<evidence type="ECO:0000313" key="6">
    <source>
        <dbReference type="Proteomes" id="UP001183604"/>
    </source>
</evidence>
<gene>
    <name evidence="4" type="ORF">J2S69_003439</name>
    <name evidence="3" type="ORF">O2L01_10630</name>
</gene>
<dbReference type="AlphaFoldDB" id="A0A9X3PKS6"/>
<evidence type="ECO:0000256" key="1">
    <source>
        <dbReference type="SAM" id="MobiDB-lite"/>
    </source>
</evidence>
<keyword evidence="2" id="KW-0732">Signal</keyword>
<dbReference type="EMBL" id="JAPZVQ010000005">
    <property type="protein sequence ID" value="MDA1385443.1"/>
    <property type="molecule type" value="Genomic_DNA"/>
</dbReference>